<protein>
    <submittedName>
        <fullName evidence="2">Corrinoid ABC transporter substrate-binding protein</fullName>
    </submittedName>
</protein>
<dbReference type="InterPro" id="IPR002491">
    <property type="entry name" value="ABC_transptr_periplasmic_BD"/>
</dbReference>
<gene>
    <name evidence="2" type="ORF">TBK1r_41540</name>
</gene>
<dbReference type="InterPro" id="IPR051030">
    <property type="entry name" value="Vitamin_B12-ABC_binding"/>
</dbReference>
<dbReference type="PROSITE" id="PS50983">
    <property type="entry name" value="FE_B12_PBP"/>
    <property type="match status" value="1"/>
</dbReference>
<evidence type="ECO:0000259" key="1">
    <source>
        <dbReference type="PROSITE" id="PS50983"/>
    </source>
</evidence>
<dbReference type="Pfam" id="PF01497">
    <property type="entry name" value="Peripla_BP_2"/>
    <property type="match status" value="1"/>
</dbReference>
<keyword evidence="3" id="KW-1185">Reference proteome</keyword>
<proteinExistence type="predicted"/>
<dbReference type="SUPFAM" id="SSF53807">
    <property type="entry name" value="Helical backbone' metal receptor"/>
    <property type="match status" value="1"/>
</dbReference>
<dbReference type="EMBL" id="CP036432">
    <property type="protein sequence ID" value="QDV85200.1"/>
    <property type="molecule type" value="Genomic_DNA"/>
</dbReference>
<evidence type="ECO:0000313" key="2">
    <source>
        <dbReference type="EMBL" id="QDV85200.1"/>
    </source>
</evidence>
<dbReference type="CDD" id="cd01144">
    <property type="entry name" value="BtuF"/>
    <property type="match status" value="1"/>
</dbReference>
<reference evidence="2 3" key="1">
    <citation type="submission" date="2019-02" db="EMBL/GenBank/DDBJ databases">
        <title>Deep-cultivation of Planctomycetes and their phenomic and genomic characterization uncovers novel biology.</title>
        <authorList>
            <person name="Wiegand S."/>
            <person name="Jogler M."/>
            <person name="Boedeker C."/>
            <person name="Pinto D."/>
            <person name="Vollmers J."/>
            <person name="Rivas-Marin E."/>
            <person name="Kohn T."/>
            <person name="Peeters S.H."/>
            <person name="Heuer A."/>
            <person name="Rast P."/>
            <person name="Oberbeckmann S."/>
            <person name="Bunk B."/>
            <person name="Jeske O."/>
            <person name="Meyerdierks A."/>
            <person name="Storesund J.E."/>
            <person name="Kallscheuer N."/>
            <person name="Luecker S."/>
            <person name="Lage O.M."/>
            <person name="Pohl T."/>
            <person name="Merkel B.J."/>
            <person name="Hornburger P."/>
            <person name="Mueller R.-W."/>
            <person name="Bruemmer F."/>
            <person name="Labrenz M."/>
            <person name="Spormann A.M."/>
            <person name="Op den Camp H."/>
            <person name="Overmann J."/>
            <person name="Amann R."/>
            <person name="Jetten M.S.M."/>
            <person name="Mascher T."/>
            <person name="Medema M.H."/>
            <person name="Devos D.P."/>
            <person name="Kaster A.-K."/>
            <person name="Ovreas L."/>
            <person name="Rohde M."/>
            <person name="Galperin M.Y."/>
            <person name="Jogler C."/>
        </authorList>
    </citation>
    <scope>NUCLEOTIDE SEQUENCE [LARGE SCALE GENOMIC DNA]</scope>
    <source>
        <strain evidence="2 3">TBK1r</strain>
    </source>
</reference>
<evidence type="ECO:0000313" key="3">
    <source>
        <dbReference type="Proteomes" id="UP000318081"/>
    </source>
</evidence>
<feature type="domain" description="Fe/B12 periplasmic-binding" evidence="1">
    <location>
        <begin position="5"/>
        <end position="296"/>
    </location>
</feature>
<dbReference type="Gene3D" id="3.40.50.1980">
    <property type="entry name" value="Nitrogenase molybdenum iron protein domain"/>
    <property type="match status" value="2"/>
</dbReference>
<sequence length="312" mass="33936">MQPRKIVSLLPSATEIVCSLGLRDQLVGVTHECDYPDGVQSLPTVTRTLIPHDASSGEIDSLVRERLKTEKALYSLDMETLKRLQPDLIVTQALCDVCAVAEQEVNEAACSLPGSPRVINLEPTCLQEVFDCIAAVGAAVGVDDKARQVIAGLKARVNAVVQRAQALTDRPRVMLLEWIDPPFSAGHWSPELVELAGGREVIGVAGERSTTVAWERVVEADPELLVIACCGFTPERARQDLPILESYPGWSSLSCVRRNQVKIVDGSAYFSRPGPRLVDSLEILADFMADCQVPAARSSHRLLRGASEQPPH</sequence>
<dbReference type="RefSeq" id="WP_145214540.1">
    <property type="nucleotide sequence ID" value="NZ_CP036432.1"/>
</dbReference>
<dbReference type="PANTHER" id="PTHR42860">
    <property type="entry name" value="VITAMIN B12-BINDING PROTEIN"/>
    <property type="match status" value="1"/>
</dbReference>
<dbReference type="Proteomes" id="UP000318081">
    <property type="component" value="Chromosome"/>
</dbReference>
<dbReference type="PANTHER" id="PTHR42860:SF1">
    <property type="entry name" value="VITAMIN B12-BINDING PROTEIN"/>
    <property type="match status" value="1"/>
</dbReference>
<accession>A0ABX5XT60</accession>
<organism evidence="2 3">
    <name type="scientific">Stieleria magnilauensis</name>
    <dbReference type="NCBI Taxonomy" id="2527963"/>
    <lineage>
        <taxon>Bacteria</taxon>
        <taxon>Pseudomonadati</taxon>
        <taxon>Planctomycetota</taxon>
        <taxon>Planctomycetia</taxon>
        <taxon>Pirellulales</taxon>
        <taxon>Pirellulaceae</taxon>
        <taxon>Stieleria</taxon>
    </lineage>
</organism>
<name>A0ABX5XT60_9BACT</name>